<dbReference type="OrthoDB" id="655030at2759"/>
<dbReference type="STRING" id="356882.A0A423VRN3"/>
<feature type="domain" description="FAD-binding" evidence="5">
    <location>
        <begin position="8"/>
        <end position="194"/>
    </location>
</feature>
<dbReference type="SUPFAM" id="SSF51905">
    <property type="entry name" value="FAD/NAD(P)-binding domain"/>
    <property type="match status" value="1"/>
</dbReference>
<dbReference type="InterPro" id="IPR036188">
    <property type="entry name" value="FAD/NAD-bd_sf"/>
</dbReference>
<dbReference type="PANTHER" id="PTHR46972:SF1">
    <property type="entry name" value="FAD DEPENDENT OXIDOREDUCTASE DOMAIN-CONTAINING PROTEIN"/>
    <property type="match status" value="1"/>
</dbReference>
<keyword evidence="7" id="KW-1185">Reference proteome</keyword>
<keyword evidence="2" id="KW-0274">FAD</keyword>
<evidence type="ECO:0000256" key="3">
    <source>
        <dbReference type="ARBA" id="ARBA00023002"/>
    </source>
</evidence>
<dbReference type="PRINTS" id="PR00420">
    <property type="entry name" value="RNGMNOXGNASE"/>
</dbReference>
<dbReference type="AlphaFoldDB" id="A0A423VRN3"/>
<evidence type="ECO:0000259" key="5">
    <source>
        <dbReference type="Pfam" id="PF01494"/>
    </source>
</evidence>
<evidence type="ECO:0000256" key="4">
    <source>
        <dbReference type="ARBA" id="ARBA00023033"/>
    </source>
</evidence>
<comment type="caution">
    <text evidence="6">The sequence shown here is derived from an EMBL/GenBank/DDBJ whole genome shotgun (WGS) entry which is preliminary data.</text>
</comment>
<sequence length="415" mass="45246">MTSSQPRIAIIGGGPGGLTLGALLHRRGVPFMIYELRSRPTEQELAEPSGMLDLHEESGLAAIHACGLYEEFISLTGDCEESMVVADKHGNIMHADRGEGASRPEIARHNIIKLFLSVLPKESIRYGMKLISVKQDPGTEEVTLVLESTLGNTTTISETYDLVIGADGAWSRVRPILSSDKPQSSSLHYLTMNIKHISTRYPHLASLVGKGSFMALGNRHGVDSHRAAQDSAQLYMFLNAPDQDEAVESLSKLSIPELKDHILNDEGSFADYSSSLKELMGVAFDEEAKNGREIQIKPLATLPIGHRWDPTPGVTLIGDAGHLMHPAGEGVNLAMWDALDLSGVISRAWGESMKDGSMSFTTALSAPMKEFEEAMFARAKEKAEEAKMIYEIMFSEDGAQGLADLMKSFFEMAQP</sequence>
<dbReference type="Proteomes" id="UP000283895">
    <property type="component" value="Unassembled WGS sequence"/>
</dbReference>
<name>A0A423VRN3_9PEZI</name>
<dbReference type="EMBL" id="LKEA01000044">
    <property type="protein sequence ID" value="ROV93631.1"/>
    <property type="molecule type" value="Genomic_DNA"/>
</dbReference>
<evidence type="ECO:0000256" key="1">
    <source>
        <dbReference type="ARBA" id="ARBA00022630"/>
    </source>
</evidence>
<protein>
    <recommendedName>
        <fullName evidence="5">FAD-binding domain-containing protein</fullName>
    </recommendedName>
</protein>
<keyword evidence="4" id="KW-0503">Monooxygenase</keyword>
<evidence type="ECO:0000256" key="2">
    <source>
        <dbReference type="ARBA" id="ARBA00022827"/>
    </source>
</evidence>
<dbReference type="GO" id="GO:0004497">
    <property type="term" value="F:monooxygenase activity"/>
    <property type="evidence" value="ECO:0007669"/>
    <property type="project" value="UniProtKB-KW"/>
</dbReference>
<keyword evidence="1" id="KW-0285">Flavoprotein</keyword>
<evidence type="ECO:0000313" key="7">
    <source>
        <dbReference type="Proteomes" id="UP000283895"/>
    </source>
</evidence>
<keyword evidence="3" id="KW-0560">Oxidoreductase</keyword>
<proteinExistence type="predicted"/>
<organism evidence="6 7">
    <name type="scientific">Cytospora schulzeri</name>
    <dbReference type="NCBI Taxonomy" id="448051"/>
    <lineage>
        <taxon>Eukaryota</taxon>
        <taxon>Fungi</taxon>
        <taxon>Dikarya</taxon>
        <taxon>Ascomycota</taxon>
        <taxon>Pezizomycotina</taxon>
        <taxon>Sordariomycetes</taxon>
        <taxon>Sordariomycetidae</taxon>
        <taxon>Diaporthales</taxon>
        <taxon>Cytosporaceae</taxon>
        <taxon>Cytospora</taxon>
    </lineage>
</organism>
<dbReference type="GO" id="GO:0071949">
    <property type="term" value="F:FAD binding"/>
    <property type="evidence" value="ECO:0007669"/>
    <property type="project" value="InterPro"/>
</dbReference>
<gene>
    <name evidence="6" type="ORF">VMCG_08086</name>
</gene>
<reference evidence="6 7" key="1">
    <citation type="submission" date="2015-09" db="EMBL/GenBank/DDBJ databases">
        <title>Host preference determinants of Valsa canker pathogens revealed by comparative genomics.</title>
        <authorList>
            <person name="Yin Z."/>
            <person name="Huang L."/>
        </authorList>
    </citation>
    <scope>NUCLEOTIDE SEQUENCE [LARGE SCALE GENOMIC DNA]</scope>
    <source>
        <strain evidence="6 7">03-1</strain>
    </source>
</reference>
<dbReference type="PANTHER" id="PTHR46972">
    <property type="entry name" value="MONOOXYGENASE ASQM-RELATED"/>
    <property type="match status" value="1"/>
</dbReference>
<accession>A0A423VRN3</accession>
<dbReference type="Gene3D" id="3.50.50.60">
    <property type="entry name" value="FAD/NAD(P)-binding domain"/>
    <property type="match status" value="1"/>
</dbReference>
<dbReference type="InterPro" id="IPR002938">
    <property type="entry name" value="FAD-bd"/>
</dbReference>
<dbReference type="Pfam" id="PF01494">
    <property type="entry name" value="FAD_binding_3"/>
    <property type="match status" value="1"/>
</dbReference>
<evidence type="ECO:0000313" key="6">
    <source>
        <dbReference type="EMBL" id="ROV93631.1"/>
    </source>
</evidence>